<feature type="region of interest" description="Disordered" evidence="1">
    <location>
        <begin position="118"/>
        <end position="137"/>
    </location>
</feature>
<dbReference type="EMBL" id="KZ679008">
    <property type="protein sequence ID" value="PSS22876.1"/>
    <property type="molecule type" value="Genomic_DNA"/>
</dbReference>
<evidence type="ECO:0000313" key="3">
    <source>
        <dbReference type="Proteomes" id="UP000241818"/>
    </source>
</evidence>
<sequence length="196" mass="21307">MCHQKVNDIHHSLTTPYNSRIPSGHPGFPLPSQLHQFCPGQPGRCCLEEGLLSPVSPSGASDRGSIQAPAGRAISQAPFADQPQGSPLLDIGQNGLQHGRPVHASLVFPESIQYLPHRSNKHGSRHASSKFQPCGGGRSRVRRDLKNLLVHKGRRKERIPPNYAVILLQTPKGYCKLALLRMASYCFTGGLGMLKA</sequence>
<protein>
    <submittedName>
        <fullName evidence="2">Uncharacterized protein</fullName>
    </submittedName>
</protein>
<keyword evidence="3" id="KW-1185">Reference proteome</keyword>
<dbReference type="GeneID" id="36576714"/>
<accession>A0A2T3B7M0</accession>
<proteinExistence type="predicted"/>
<dbReference type="AlphaFoldDB" id="A0A2T3B7M0"/>
<reference evidence="2 3" key="1">
    <citation type="journal article" date="2018" name="New Phytol.">
        <title>Comparative genomics and transcriptomics depict ericoid mycorrhizal fungi as versatile saprotrophs and plant mutualists.</title>
        <authorList>
            <person name="Martino E."/>
            <person name="Morin E."/>
            <person name="Grelet G.A."/>
            <person name="Kuo A."/>
            <person name="Kohler A."/>
            <person name="Daghino S."/>
            <person name="Barry K.W."/>
            <person name="Cichocki N."/>
            <person name="Clum A."/>
            <person name="Dockter R.B."/>
            <person name="Hainaut M."/>
            <person name="Kuo R.C."/>
            <person name="LaButti K."/>
            <person name="Lindahl B.D."/>
            <person name="Lindquist E.A."/>
            <person name="Lipzen A."/>
            <person name="Khouja H.R."/>
            <person name="Magnuson J."/>
            <person name="Murat C."/>
            <person name="Ohm R.A."/>
            <person name="Singer S.W."/>
            <person name="Spatafora J.W."/>
            <person name="Wang M."/>
            <person name="Veneault-Fourrey C."/>
            <person name="Henrissat B."/>
            <person name="Grigoriev I.V."/>
            <person name="Martin F.M."/>
            <person name="Perotto S."/>
        </authorList>
    </citation>
    <scope>NUCLEOTIDE SEQUENCE [LARGE SCALE GENOMIC DNA]</scope>
    <source>
        <strain evidence="2 3">ATCC 22711</strain>
    </source>
</reference>
<dbReference type="InParanoid" id="A0A2T3B7M0"/>
<name>A0A2T3B7M0_AMORE</name>
<evidence type="ECO:0000313" key="2">
    <source>
        <dbReference type="EMBL" id="PSS22876.1"/>
    </source>
</evidence>
<dbReference type="Proteomes" id="UP000241818">
    <property type="component" value="Unassembled WGS sequence"/>
</dbReference>
<organism evidence="2 3">
    <name type="scientific">Amorphotheca resinae ATCC 22711</name>
    <dbReference type="NCBI Taxonomy" id="857342"/>
    <lineage>
        <taxon>Eukaryota</taxon>
        <taxon>Fungi</taxon>
        <taxon>Dikarya</taxon>
        <taxon>Ascomycota</taxon>
        <taxon>Pezizomycotina</taxon>
        <taxon>Leotiomycetes</taxon>
        <taxon>Helotiales</taxon>
        <taxon>Amorphothecaceae</taxon>
        <taxon>Amorphotheca</taxon>
    </lineage>
</organism>
<gene>
    <name evidence="2" type="ORF">M430DRAFT_56750</name>
</gene>
<evidence type="ECO:0000256" key="1">
    <source>
        <dbReference type="SAM" id="MobiDB-lite"/>
    </source>
</evidence>
<dbReference type="RefSeq" id="XP_024722922.1">
    <property type="nucleotide sequence ID" value="XM_024868633.1"/>
</dbReference>
<feature type="compositionally biased region" description="Basic residues" evidence="1">
    <location>
        <begin position="118"/>
        <end position="128"/>
    </location>
</feature>